<dbReference type="PANTHER" id="PTHR33116">
    <property type="entry name" value="REVERSE TRANSCRIPTASE ZINC-BINDING DOMAIN-CONTAINING PROTEIN-RELATED-RELATED"/>
    <property type="match status" value="1"/>
</dbReference>
<accession>A0A699I1Q7</accession>
<sequence>MFDIDNNKALGPDGFSAYFFKKAWDFIRKDVCDAIKEFFCNGKLLGEVNATIIALVPKCPTPMKVFDFRPIACCNVIYKCISKIITNRFKEGLTKIKIKDSQKFKYHFGCKEIKLTHLCFADNLLMVCNGDKDSLKVVKEVLNEFSMVSGLFPNLSKSTIFFGSITEKESKCLLEVLPFECGKLPMKYLGVPLLYKRLRIKDCQILVDRVVNKVNRWRNKFLSYAGRLQLIASVHVYWASIYLLPQWLIRDIDKVLKIFLWNACESAQRKARISWKNVCKPKENGGLGIRSLKGRNETLSIYDARFKPNAKVAEMIEDGHWIWPNEWQESRNENENCRIIKENIKNKLMSLKVKRSRAVM</sequence>
<reference evidence="1" key="1">
    <citation type="journal article" date="2019" name="Sci. Rep.">
        <title>Draft genome of Tanacetum cinerariifolium, the natural source of mosquito coil.</title>
        <authorList>
            <person name="Yamashiro T."/>
            <person name="Shiraishi A."/>
            <person name="Satake H."/>
            <person name="Nakayama K."/>
        </authorList>
    </citation>
    <scope>NUCLEOTIDE SEQUENCE</scope>
</reference>
<protein>
    <submittedName>
        <fullName evidence="1">RNA-directed DNA polymerase, eukaryota, reverse transcriptase zinc-binding domain protein</fullName>
    </submittedName>
</protein>
<dbReference type="GO" id="GO:0003964">
    <property type="term" value="F:RNA-directed DNA polymerase activity"/>
    <property type="evidence" value="ECO:0007669"/>
    <property type="project" value="UniProtKB-KW"/>
</dbReference>
<dbReference type="PANTHER" id="PTHR33116:SF84">
    <property type="entry name" value="RNA-DIRECTED DNA POLYMERASE"/>
    <property type="match status" value="1"/>
</dbReference>
<organism evidence="1">
    <name type="scientific">Tanacetum cinerariifolium</name>
    <name type="common">Dalmatian daisy</name>
    <name type="synonym">Chrysanthemum cinerariifolium</name>
    <dbReference type="NCBI Taxonomy" id="118510"/>
    <lineage>
        <taxon>Eukaryota</taxon>
        <taxon>Viridiplantae</taxon>
        <taxon>Streptophyta</taxon>
        <taxon>Embryophyta</taxon>
        <taxon>Tracheophyta</taxon>
        <taxon>Spermatophyta</taxon>
        <taxon>Magnoliopsida</taxon>
        <taxon>eudicotyledons</taxon>
        <taxon>Gunneridae</taxon>
        <taxon>Pentapetalae</taxon>
        <taxon>asterids</taxon>
        <taxon>campanulids</taxon>
        <taxon>Asterales</taxon>
        <taxon>Asteraceae</taxon>
        <taxon>Asteroideae</taxon>
        <taxon>Anthemideae</taxon>
        <taxon>Anthemidinae</taxon>
        <taxon>Tanacetum</taxon>
    </lineage>
</organism>
<keyword evidence="1" id="KW-0808">Transferase</keyword>
<evidence type="ECO:0000313" key="1">
    <source>
        <dbReference type="EMBL" id="GEZ10601.1"/>
    </source>
</evidence>
<dbReference type="AlphaFoldDB" id="A0A699I1Q7"/>
<comment type="caution">
    <text evidence="1">The sequence shown here is derived from an EMBL/GenBank/DDBJ whole genome shotgun (WGS) entry which is preliminary data.</text>
</comment>
<name>A0A699I1Q7_TANCI</name>
<keyword evidence="1" id="KW-0695">RNA-directed DNA polymerase</keyword>
<proteinExistence type="predicted"/>
<dbReference type="EMBL" id="BKCJ010241408">
    <property type="protein sequence ID" value="GEZ10601.1"/>
    <property type="molecule type" value="Genomic_DNA"/>
</dbReference>
<gene>
    <name evidence="1" type="ORF">Tci_482574</name>
</gene>
<keyword evidence="1" id="KW-0548">Nucleotidyltransferase</keyword>